<protein>
    <recommendedName>
        <fullName evidence="16">Double-strand break repair protein</fullName>
    </recommendedName>
</protein>
<evidence type="ECO:0000256" key="2">
    <source>
        <dbReference type="ARBA" id="ARBA00004123"/>
    </source>
</evidence>
<keyword evidence="10 16" id="KW-0378">Hydrolase</keyword>
<feature type="active site" description="Proton donor" evidence="17">
    <location>
        <position position="128"/>
    </location>
</feature>
<gene>
    <name evidence="21" type="ORF">A9F13_05g02343</name>
</gene>
<evidence type="ECO:0000256" key="13">
    <source>
        <dbReference type="ARBA" id="ARBA00023211"/>
    </source>
</evidence>
<dbReference type="GO" id="GO:0007095">
    <property type="term" value="P:mitotic G2 DNA damage checkpoint signaling"/>
    <property type="evidence" value="ECO:0007669"/>
    <property type="project" value="TreeGrafter"/>
</dbReference>
<dbReference type="PIRSF" id="PIRSF000882">
    <property type="entry name" value="DSB_repair_MRE11"/>
    <property type="match status" value="1"/>
</dbReference>
<evidence type="ECO:0000259" key="20">
    <source>
        <dbReference type="SMART" id="SM01347"/>
    </source>
</evidence>
<keyword evidence="15 16" id="KW-0469">Meiosis</keyword>
<keyword evidence="9 16" id="KW-0227">DNA damage</keyword>
<evidence type="ECO:0000256" key="4">
    <source>
        <dbReference type="ARBA" id="ARBA00009028"/>
    </source>
</evidence>
<keyword evidence="8 16" id="KW-0255">Endonuclease</keyword>
<evidence type="ECO:0000256" key="19">
    <source>
        <dbReference type="SAM" id="MobiDB-lite"/>
    </source>
</evidence>
<dbReference type="InterPro" id="IPR029052">
    <property type="entry name" value="Metallo-depent_PP-like"/>
</dbReference>
<comment type="subcellular location">
    <subcellularLocation>
        <location evidence="3">Chromosome</location>
    </subcellularLocation>
    <subcellularLocation>
        <location evidence="2 16">Nucleus</location>
    </subcellularLocation>
</comment>
<evidence type="ECO:0000256" key="15">
    <source>
        <dbReference type="ARBA" id="ARBA00023254"/>
    </source>
</evidence>
<evidence type="ECO:0000256" key="12">
    <source>
        <dbReference type="ARBA" id="ARBA00023204"/>
    </source>
</evidence>
<dbReference type="GO" id="GO:0000724">
    <property type="term" value="P:double-strand break repair via homologous recombination"/>
    <property type="evidence" value="ECO:0007669"/>
    <property type="project" value="TreeGrafter"/>
</dbReference>
<evidence type="ECO:0000256" key="11">
    <source>
        <dbReference type="ARBA" id="ARBA00022839"/>
    </source>
</evidence>
<dbReference type="SUPFAM" id="SSF56300">
    <property type="entry name" value="Metallo-dependent phosphatases"/>
    <property type="match status" value="1"/>
</dbReference>
<evidence type="ECO:0000256" key="16">
    <source>
        <dbReference type="PIRNR" id="PIRNR000882"/>
    </source>
</evidence>
<dbReference type="Gene3D" id="3.60.21.10">
    <property type="match status" value="1"/>
</dbReference>
<keyword evidence="12 16" id="KW-0234">DNA repair</keyword>
<name>A0AA91Q1K2_CLALS</name>
<reference evidence="21 22" key="1">
    <citation type="submission" date="2017-04" db="EMBL/GenBank/DDBJ databases">
        <title>Draft genome of the yeast Clavispora lusitaniae type strain CBS 6936.</title>
        <authorList>
            <person name="Durrens P."/>
            <person name="Klopp C."/>
            <person name="Biteau N."/>
            <person name="Fitton-Ouhabi V."/>
            <person name="Dementhon K."/>
            <person name="Accoceberry I."/>
            <person name="Sherman D.J."/>
            <person name="Noel T."/>
        </authorList>
    </citation>
    <scope>NUCLEOTIDE SEQUENCE [LARGE SCALE GENOMIC DNA]</scope>
    <source>
        <strain evidence="21 22">CBS 6936</strain>
    </source>
</reference>
<dbReference type="GO" id="GO:0042138">
    <property type="term" value="P:meiotic DNA double-strand break formation"/>
    <property type="evidence" value="ECO:0007669"/>
    <property type="project" value="TreeGrafter"/>
</dbReference>
<dbReference type="GO" id="GO:0035861">
    <property type="term" value="C:site of double-strand break"/>
    <property type="evidence" value="ECO:0007669"/>
    <property type="project" value="TreeGrafter"/>
</dbReference>
<dbReference type="GO" id="GO:0031573">
    <property type="term" value="P:mitotic intra-S DNA damage checkpoint signaling"/>
    <property type="evidence" value="ECO:0007669"/>
    <property type="project" value="TreeGrafter"/>
</dbReference>
<dbReference type="GO" id="GO:0030145">
    <property type="term" value="F:manganese ion binding"/>
    <property type="evidence" value="ECO:0007669"/>
    <property type="project" value="UniProtKB-UniRule"/>
</dbReference>
<dbReference type="CDD" id="cd00840">
    <property type="entry name" value="MPP_Mre11_N"/>
    <property type="match status" value="1"/>
</dbReference>
<feature type="domain" description="Mre11 DNA-binding" evidence="20">
    <location>
        <begin position="290"/>
        <end position="454"/>
    </location>
</feature>
<keyword evidence="5" id="KW-0158">Chromosome</keyword>
<evidence type="ECO:0000256" key="9">
    <source>
        <dbReference type="ARBA" id="ARBA00022763"/>
    </source>
</evidence>
<dbReference type="GO" id="GO:0008296">
    <property type="term" value="F:3'-5'-DNA exonuclease activity"/>
    <property type="evidence" value="ECO:0007669"/>
    <property type="project" value="InterPro"/>
</dbReference>
<proteinExistence type="inferred from homology"/>
<evidence type="ECO:0000256" key="1">
    <source>
        <dbReference type="ARBA" id="ARBA00001936"/>
    </source>
</evidence>
<dbReference type="NCBIfam" id="TIGR00583">
    <property type="entry name" value="mre11"/>
    <property type="match status" value="1"/>
</dbReference>
<evidence type="ECO:0000256" key="8">
    <source>
        <dbReference type="ARBA" id="ARBA00022759"/>
    </source>
</evidence>
<dbReference type="Proteomes" id="UP000195602">
    <property type="component" value="Unassembled WGS sequence"/>
</dbReference>
<keyword evidence="13 16" id="KW-0464">Manganese</keyword>
<dbReference type="EMBL" id="LYUB02000005">
    <property type="protein sequence ID" value="OVF09427.1"/>
    <property type="molecule type" value="Genomic_DNA"/>
</dbReference>
<feature type="region of interest" description="Disordered" evidence="19">
    <location>
        <begin position="338"/>
        <end position="359"/>
    </location>
</feature>
<dbReference type="Pfam" id="PF00149">
    <property type="entry name" value="Metallophos"/>
    <property type="match status" value="1"/>
</dbReference>
<feature type="region of interest" description="Disordered" evidence="19">
    <location>
        <begin position="508"/>
        <end position="583"/>
    </location>
</feature>
<dbReference type="GO" id="GO:0000723">
    <property type="term" value="P:telomere maintenance"/>
    <property type="evidence" value="ECO:0007669"/>
    <property type="project" value="TreeGrafter"/>
</dbReference>
<sequence>MPPIASIPAGPNRLRILVTSDNHVGYLENDPVRGDDSWKTFQETMRLAQIHDADMVVQGGDMFHVTRPSKKALFHVIQALRLNCLGDRPCELELLSDPALALRSGDSLNYEDPNLNVAVPVFAISGNHDDATGSGLLSPLDVVAATGLVNYFGQIPRDDKISLAPILLQKGTTRLALYGLNNLRDERLQRLMRDGKVTFQKPRERFFSILCLHQNHARHSISSYVPEDFLPSFLDLVIWGHEHECILDPQYNPATGFDTLQPGSTVATSLSEGETAPKHVFLVDVLGEEYSIKPIRLQTVRPFVMRDISLQREHFVEGPASKRDIADFLVSQVEEMIEQAKQDEENEEQDETHEKTSSENMLPLIRLRVDHTGDYEVENARRFSNRFVGRVANVNDILLYHQKKASRQPQRKLAEPQAREPSNVSIQQLLQSVLGDSSLFLVAEDRIFDATKKFIEQDDKEVLAEYVEKAVEDATKSLLQIGIDEAEFHTGDTRKGFRQLLNQLRREAKRKPIDDESWQDSPKERVPEPEPLVLSEEDEPKKRAPRAKAAPKKATTAKPKAAPRRAKRTHDQSLLDDILSLGS</sequence>
<dbReference type="Pfam" id="PF04152">
    <property type="entry name" value="Mre11_DNA_bind"/>
    <property type="match status" value="1"/>
</dbReference>
<dbReference type="GO" id="GO:0006303">
    <property type="term" value="P:double-strand break repair via nonhomologous end joining"/>
    <property type="evidence" value="ECO:0007669"/>
    <property type="project" value="TreeGrafter"/>
</dbReference>
<dbReference type="PANTHER" id="PTHR10139">
    <property type="entry name" value="DOUBLE-STRAND BREAK REPAIR PROTEIN MRE11"/>
    <property type="match status" value="1"/>
</dbReference>
<dbReference type="GO" id="GO:0030870">
    <property type="term" value="C:Mre11 complex"/>
    <property type="evidence" value="ECO:0007669"/>
    <property type="project" value="UniProtKB-UniRule"/>
</dbReference>
<comment type="similarity">
    <text evidence="4 16 18">Belongs to the MRE11/RAD32 family.</text>
</comment>
<evidence type="ECO:0000313" key="22">
    <source>
        <dbReference type="Proteomes" id="UP000195602"/>
    </source>
</evidence>
<keyword evidence="11 16" id="KW-0269">Exonuclease</keyword>
<keyword evidence="7" id="KW-0479">Metal-binding</keyword>
<comment type="function">
    <text evidence="16">Core component of the MRN complex, which plays a central role in double-strand break (DSB) repair, DNA recombination, maintenance of telomere integrity and meiosis. The MRN complex is involved in the repair of DNA double-strand breaks (DSBs) via homologous recombination (HR), an error-free mechanism which primarily occurs during S and G2 phases. The complex (1) mediates the end resection of damaged DNA, which generates proper single-stranded DNA, a key initial steps in HR, and is (2) required for the recruitment of other repair factors and efficient activation of ATM and ATR upon DNA damage. Within the MRN complex, MRE11 possesses both single-strand endonuclease activity and double-strand-specific 3'-5' exonuclease activity. MRE11 first endonucleolytically cleaves the 5' strand at DNA DSB ends to prevent non-homologous end joining (NHEJ) and licence HR. It then generates a single-stranded DNA gap via 3' to 5' exonucleolytic degradation, which is required for single-strand invasion and recombination.</text>
</comment>
<keyword evidence="14 16" id="KW-0539">Nucleus</keyword>
<comment type="caution">
    <text evidence="21">The sequence shown here is derived from an EMBL/GenBank/DDBJ whole genome shotgun (WGS) entry which is preliminary data.</text>
</comment>
<organism evidence="21 22">
    <name type="scientific">Clavispora lusitaniae</name>
    <name type="common">Candida lusitaniae</name>
    <dbReference type="NCBI Taxonomy" id="36911"/>
    <lineage>
        <taxon>Eukaryota</taxon>
        <taxon>Fungi</taxon>
        <taxon>Dikarya</taxon>
        <taxon>Ascomycota</taxon>
        <taxon>Saccharomycotina</taxon>
        <taxon>Pichiomycetes</taxon>
        <taxon>Metschnikowiaceae</taxon>
        <taxon>Clavispora</taxon>
    </lineage>
</organism>
<evidence type="ECO:0000256" key="17">
    <source>
        <dbReference type="PIRSR" id="PIRSR000882-1"/>
    </source>
</evidence>
<evidence type="ECO:0000256" key="5">
    <source>
        <dbReference type="ARBA" id="ARBA00022454"/>
    </source>
</evidence>
<dbReference type="InterPro" id="IPR038487">
    <property type="entry name" value="Mre11_capping_dom"/>
</dbReference>
<evidence type="ECO:0000256" key="10">
    <source>
        <dbReference type="ARBA" id="ARBA00022801"/>
    </source>
</evidence>
<dbReference type="InterPro" id="IPR007281">
    <property type="entry name" value="Mre11_DNA-bd"/>
</dbReference>
<accession>A0AA91Q1K2</accession>
<evidence type="ECO:0000256" key="14">
    <source>
        <dbReference type="ARBA" id="ARBA00023242"/>
    </source>
</evidence>
<dbReference type="KEGG" id="clus:A9F13_05g02343"/>
<evidence type="ECO:0000256" key="6">
    <source>
        <dbReference type="ARBA" id="ARBA00022722"/>
    </source>
</evidence>
<dbReference type="GO" id="GO:0097552">
    <property type="term" value="P:mitochondrial double-strand break repair via homologous recombination"/>
    <property type="evidence" value="ECO:0007669"/>
    <property type="project" value="TreeGrafter"/>
</dbReference>
<dbReference type="SMART" id="SM01347">
    <property type="entry name" value="Mre11_DNA_bind"/>
    <property type="match status" value="1"/>
</dbReference>
<comment type="cofactor">
    <cofactor evidence="1 16">
        <name>Mn(2+)</name>
        <dbReference type="ChEBI" id="CHEBI:29035"/>
    </cofactor>
</comment>
<dbReference type="Gene3D" id="3.30.110.110">
    <property type="entry name" value="Mre11, capping domain"/>
    <property type="match status" value="1"/>
</dbReference>
<dbReference type="InterPro" id="IPR041796">
    <property type="entry name" value="Mre11_N"/>
</dbReference>
<evidence type="ECO:0000256" key="3">
    <source>
        <dbReference type="ARBA" id="ARBA00004286"/>
    </source>
</evidence>
<keyword evidence="6 16" id="KW-0540">Nuclease</keyword>
<dbReference type="InterPro" id="IPR003701">
    <property type="entry name" value="Mre11"/>
</dbReference>
<evidence type="ECO:0000313" key="21">
    <source>
        <dbReference type="EMBL" id="OVF09427.1"/>
    </source>
</evidence>
<dbReference type="AlphaFoldDB" id="A0AA91Q1K2"/>
<evidence type="ECO:0000256" key="18">
    <source>
        <dbReference type="RuleBase" id="RU003447"/>
    </source>
</evidence>
<dbReference type="GO" id="GO:0000014">
    <property type="term" value="F:single-stranded DNA endodeoxyribonuclease activity"/>
    <property type="evidence" value="ECO:0007669"/>
    <property type="project" value="TreeGrafter"/>
</dbReference>
<dbReference type="PANTHER" id="PTHR10139:SF1">
    <property type="entry name" value="DOUBLE-STRAND BREAK REPAIR PROTEIN MRE11"/>
    <property type="match status" value="1"/>
</dbReference>
<evidence type="ECO:0000256" key="7">
    <source>
        <dbReference type="ARBA" id="ARBA00022723"/>
    </source>
</evidence>
<dbReference type="FunFam" id="3.60.21.10:FF:000011">
    <property type="entry name" value="Double-strand break repair protein"/>
    <property type="match status" value="1"/>
</dbReference>
<dbReference type="InterPro" id="IPR004843">
    <property type="entry name" value="Calcineurin-like_PHP"/>
</dbReference>